<accession>A5N315</accession>
<keyword evidence="1" id="KW-0812">Transmembrane</keyword>
<keyword evidence="1" id="KW-0472">Membrane</keyword>
<name>A5N315_CLOK5</name>
<feature type="transmembrane region" description="Helical" evidence="1">
    <location>
        <begin position="20"/>
        <end position="37"/>
    </location>
</feature>
<keyword evidence="1" id="KW-1133">Transmembrane helix</keyword>
<keyword evidence="3" id="KW-1185">Reference proteome</keyword>
<organism evidence="2 3">
    <name type="scientific">Clostridium kluyveri (strain ATCC 8527 / DSM 555 / NBRC 12016 / NCIMB 10680 / K1)</name>
    <dbReference type="NCBI Taxonomy" id="431943"/>
    <lineage>
        <taxon>Bacteria</taxon>
        <taxon>Bacillati</taxon>
        <taxon>Bacillota</taxon>
        <taxon>Clostridia</taxon>
        <taxon>Eubacteriales</taxon>
        <taxon>Clostridiaceae</taxon>
        <taxon>Clostridium</taxon>
    </lineage>
</organism>
<sequence length="95" mass="10926">MISAIIKNEIIKIFYRKKFLICAIILLITAAFSVLIVNNGNGERGLEKAKNVQQYYKEQKKSVKDKAKIAEIQEHIDGIDNMIKDYEFEKSHPLA</sequence>
<proteinExistence type="predicted"/>
<reference evidence="2 3" key="1">
    <citation type="journal article" date="2008" name="Proc. Natl. Acad. Sci. U.S.A.">
        <title>The genome of Clostridium kluyveri, a strict anaerobe with unique metabolic features.</title>
        <authorList>
            <person name="Seedorf H."/>
            <person name="Fricke W.F."/>
            <person name="Veith B."/>
            <person name="Brueggemann H."/>
            <person name="Liesegang H."/>
            <person name="Strittmatter A."/>
            <person name="Miethke M."/>
            <person name="Buckel W."/>
            <person name="Hinderberger J."/>
            <person name="Li F."/>
            <person name="Hagemeier C."/>
            <person name="Thauer R.K."/>
            <person name="Gottschalk G."/>
        </authorList>
    </citation>
    <scope>NUCLEOTIDE SEQUENCE [LARGE SCALE GENOMIC DNA]</scope>
    <source>
        <strain evidence="3">ATCC 8527 / DSM 555 / NCIMB 10680</strain>
    </source>
</reference>
<evidence type="ECO:0000256" key="1">
    <source>
        <dbReference type="SAM" id="Phobius"/>
    </source>
</evidence>
<protein>
    <submittedName>
        <fullName evidence="2">Uncharacterized protein</fullName>
    </submittedName>
</protein>
<evidence type="ECO:0000313" key="3">
    <source>
        <dbReference type="Proteomes" id="UP000002411"/>
    </source>
</evidence>
<dbReference type="AlphaFoldDB" id="A5N315"/>
<gene>
    <name evidence="2" type="ordered locus">CKL_3520</name>
</gene>
<evidence type="ECO:0000313" key="2">
    <source>
        <dbReference type="EMBL" id="EDK35511.1"/>
    </source>
</evidence>
<dbReference type="RefSeq" id="WP_012103842.1">
    <property type="nucleotide sequence ID" value="NC_009706.1"/>
</dbReference>
<dbReference type="KEGG" id="ckl:CKL_3520"/>
<dbReference type="STRING" id="431943.CKL_3520"/>
<dbReference type="EMBL" id="CP000673">
    <property type="protein sequence ID" value="EDK35511.1"/>
    <property type="molecule type" value="Genomic_DNA"/>
</dbReference>
<dbReference type="HOGENOM" id="CLU_2367892_0_0_9"/>
<dbReference type="Proteomes" id="UP000002411">
    <property type="component" value="Chromosome"/>
</dbReference>